<name>A0ABT9FZY0_LEPDI</name>
<organism evidence="8 9">
    <name type="scientific">Leptothrix discophora</name>
    <dbReference type="NCBI Taxonomy" id="89"/>
    <lineage>
        <taxon>Bacteria</taxon>
        <taxon>Pseudomonadati</taxon>
        <taxon>Pseudomonadota</taxon>
        <taxon>Betaproteobacteria</taxon>
        <taxon>Burkholderiales</taxon>
        <taxon>Sphaerotilaceae</taxon>
        <taxon>Leptothrix</taxon>
    </lineage>
</organism>
<accession>A0ABT9FZY0</accession>
<dbReference type="EMBL" id="JAUZEE010000001">
    <property type="protein sequence ID" value="MDP4299508.1"/>
    <property type="molecule type" value="Genomic_DNA"/>
</dbReference>
<comment type="catalytic activity">
    <reaction evidence="7">
        <text>dTDP-beta-L-rhamnose + L-arginyl-[protein] = N(omega)-(alpha-L-rhamnosyl)-L-arginyl-[protein] + dTDP + H(+)</text>
        <dbReference type="Rhea" id="RHEA:66692"/>
        <dbReference type="Rhea" id="RHEA-COMP:10532"/>
        <dbReference type="Rhea" id="RHEA-COMP:17096"/>
        <dbReference type="ChEBI" id="CHEBI:15378"/>
        <dbReference type="ChEBI" id="CHEBI:29965"/>
        <dbReference type="ChEBI" id="CHEBI:57510"/>
        <dbReference type="ChEBI" id="CHEBI:58369"/>
        <dbReference type="ChEBI" id="CHEBI:167445"/>
    </reaction>
    <physiologicalReaction direction="left-to-right" evidence="7">
        <dbReference type="Rhea" id="RHEA:66693"/>
    </physiologicalReaction>
</comment>
<evidence type="ECO:0000256" key="6">
    <source>
        <dbReference type="ARBA" id="ARBA00030025"/>
    </source>
</evidence>
<dbReference type="RefSeq" id="WP_305748053.1">
    <property type="nucleotide sequence ID" value="NZ_JAUZEE010000001.1"/>
</dbReference>
<dbReference type="Pfam" id="PF10093">
    <property type="entry name" value="EarP"/>
    <property type="match status" value="1"/>
</dbReference>
<keyword evidence="9" id="KW-1185">Reference proteome</keyword>
<evidence type="ECO:0000256" key="5">
    <source>
        <dbReference type="ARBA" id="ARBA00024416"/>
    </source>
</evidence>
<dbReference type="InterPro" id="IPR016633">
    <property type="entry name" value="EarP"/>
</dbReference>
<evidence type="ECO:0000256" key="1">
    <source>
        <dbReference type="ARBA" id="ARBA00022676"/>
    </source>
</evidence>
<keyword evidence="2" id="KW-0808">Transferase</keyword>
<evidence type="ECO:0000256" key="7">
    <source>
        <dbReference type="ARBA" id="ARBA00048472"/>
    </source>
</evidence>
<reference evidence="8 9" key="1">
    <citation type="submission" date="2023-08" db="EMBL/GenBank/DDBJ databases">
        <authorList>
            <person name="Roldan D.M."/>
            <person name="Menes R.J."/>
        </authorList>
    </citation>
    <scope>NUCLEOTIDE SEQUENCE [LARGE SCALE GENOMIC DNA]</scope>
    <source>
        <strain evidence="8 9">CCM 2812</strain>
    </source>
</reference>
<comment type="similarity">
    <text evidence="4">Belongs to the glycosyltransferase 104 family.</text>
</comment>
<evidence type="ECO:0000256" key="4">
    <source>
        <dbReference type="ARBA" id="ARBA00024346"/>
    </source>
</evidence>
<protein>
    <recommendedName>
        <fullName evidence="5">Protein-arginine rhamnosyltransferase</fullName>
    </recommendedName>
    <alternativeName>
        <fullName evidence="6">EF-P arginine rhamnosyltransferase</fullName>
    </alternativeName>
</protein>
<keyword evidence="1" id="KW-0328">Glycosyltransferase</keyword>
<proteinExistence type="inferred from homology"/>
<sequence>MTPTRPSGHPAALHWDVFCRVIDNHGDVGVCWRLSADLAARGHAVRLWIDDASALTWMAPVGADGVQLQPWRDPLDHEQPGDVVVEAFGCDPPSAFVARMAASARPPLWINLEYLSAEPYVERSHGLRSPQLSGPACGLDKWFFYPGFTAATGGLLREAGVLPAAVETVSDRPLHLTLFSYDPSGLSGLRKALAALPCGARVDVTPGWSARSVVSRLGLALDEAVPVRDGVITWQALPHVDQPGFDRQLRASDLLLVRGEDSLVRALWSGRPFVWQLYPQDDGAHADKLEAFLGLYLKGAEPALVKPLAAVWRSWNGLDSPASGNAGDDTAAASAWARLLPDQPLWPVWQAWALKRAMDMLALPDLVSRLLDFIDLRRGDIQTV</sequence>
<keyword evidence="8" id="KW-0648">Protein biosynthesis</keyword>
<dbReference type="GO" id="GO:0003746">
    <property type="term" value="F:translation elongation factor activity"/>
    <property type="evidence" value="ECO:0007669"/>
    <property type="project" value="UniProtKB-KW"/>
</dbReference>
<evidence type="ECO:0000313" key="8">
    <source>
        <dbReference type="EMBL" id="MDP4299508.1"/>
    </source>
</evidence>
<gene>
    <name evidence="8" type="ORF">Q8X39_02580</name>
</gene>
<keyword evidence="8" id="KW-0251">Elongation factor</keyword>
<dbReference type="Proteomes" id="UP001235760">
    <property type="component" value="Unassembled WGS sequence"/>
</dbReference>
<evidence type="ECO:0000256" key="3">
    <source>
        <dbReference type="ARBA" id="ARBA00024303"/>
    </source>
</evidence>
<evidence type="ECO:0000256" key="2">
    <source>
        <dbReference type="ARBA" id="ARBA00022679"/>
    </source>
</evidence>
<comment type="caution">
    <text evidence="8">The sequence shown here is derived from an EMBL/GenBank/DDBJ whole genome shotgun (WGS) entry which is preliminary data.</text>
</comment>
<comment type="function">
    <text evidence="3">Protein-arginine rhamnosyltransferase that catalyzes the transfer of a single rhamnose to elongation factor P (EF-P) on 'Lys-32', a modification required for EF-P-dependent rescue of polyproline stalled ribosomes.</text>
</comment>
<evidence type="ECO:0000313" key="9">
    <source>
        <dbReference type="Proteomes" id="UP001235760"/>
    </source>
</evidence>